<dbReference type="GO" id="GO:0009267">
    <property type="term" value="P:cellular response to starvation"/>
    <property type="evidence" value="ECO:0007669"/>
    <property type="project" value="TreeGrafter"/>
</dbReference>
<dbReference type="Pfam" id="PF04670">
    <property type="entry name" value="Gtr1_RagA"/>
    <property type="match status" value="1"/>
</dbReference>
<comment type="caution">
    <text evidence="5">The sequence shown here is derived from an EMBL/GenBank/DDBJ whole genome shotgun (WGS) entry which is preliminary data.</text>
</comment>
<dbReference type="AlphaFoldDB" id="A0A812UGV3"/>
<feature type="signal peptide" evidence="4">
    <location>
        <begin position="1"/>
        <end position="28"/>
    </location>
</feature>
<keyword evidence="4" id="KW-0732">Signal</keyword>
<dbReference type="Proteomes" id="UP000604046">
    <property type="component" value="Unassembled WGS sequence"/>
</dbReference>
<feature type="chain" id="PRO_5032694654" evidence="4">
    <location>
        <begin position="29"/>
        <end position="698"/>
    </location>
</feature>
<dbReference type="GO" id="GO:1904263">
    <property type="term" value="P:positive regulation of TORC1 signaling"/>
    <property type="evidence" value="ECO:0007669"/>
    <property type="project" value="TreeGrafter"/>
</dbReference>
<dbReference type="GO" id="GO:0005764">
    <property type="term" value="C:lysosome"/>
    <property type="evidence" value="ECO:0007669"/>
    <property type="project" value="TreeGrafter"/>
</dbReference>
<dbReference type="GO" id="GO:0003924">
    <property type="term" value="F:GTPase activity"/>
    <property type="evidence" value="ECO:0007669"/>
    <property type="project" value="TreeGrafter"/>
</dbReference>
<protein>
    <submittedName>
        <fullName evidence="5">RRAGC protein</fullName>
    </submittedName>
</protein>
<gene>
    <name evidence="5" type="primary">RRAGC</name>
    <name evidence="5" type="ORF">SNAT2548_LOCUS32449</name>
</gene>
<dbReference type="Pfam" id="PF20330">
    <property type="entry name" value="DUF6625"/>
    <property type="match status" value="1"/>
</dbReference>
<evidence type="ECO:0000256" key="1">
    <source>
        <dbReference type="ARBA" id="ARBA00007756"/>
    </source>
</evidence>
<dbReference type="PANTHER" id="PTHR11259">
    <property type="entry name" value="RAS-RELATED GTP BINDING RAG/GTR YEAST"/>
    <property type="match status" value="1"/>
</dbReference>
<dbReference type="GO" id="GO:1990131">
    <property type="term" value="C:Gtr1-Gtr2 GTPase complex"/>
    <property type="evidence" value="ECO:0007669"/>
    <property type="project" value="TreeGrafter"/>
</dbReference>
<keyword evidence="6" id="KW-1185">Reference proteome</keyword>
<sequence>MSLVHHAARSALLGAFVLVWFGPPPGWAALTLRSMRWNEEFQFLIFTDRPLSDWRGGEVASNVEFRRLNSSAFSQLAARRTAVEARLQHAYKLVDWKMAYGEIFQTWLRQFDFWGWADFDMIFGRLASFGLNASALAQRDVAGEFGWPVQGPLTLLRNRPEVNRLWRELPDVAERLKERNTQFLDEWAFGHLLWKSGLERLPRFFPTQLSASPRHRDGDILWSEGRLWHLPSCGEAGYLHFSRWKAAFGEVRMLPGQAVQLGPNGATEPSATARARLEHCRRAEAAGARFAWDWDKNTPDMCTCISLRKPCQGAQDAVLSALPAWLGAYGKICEGTGRDGGFDVPWLLIIRPAVGCLLLVVRAFARDGGLAQYFSEVIKEHELRRRCQGSKFKTLRGDVWASEVWENVGSSVSLKRLETFTIVHNSLLRLKLVDFPGTLLLDDSLSLHPLDASVFSGPCAVVLVIDAQQEEAYTTSVTRARRVIEFACKLNPDVTFDVLLHKVDGAKFYTDGRKEECKKAVEDKLTEEMTDKEKANISFHCTSIYDHTVFEAFSQVVQKLIPERPTLEKCLEAVSQNTRMEKVYLFDVVSKLYLAADKSNSELSWYELCADMVDVVIDIACIYGNGLEDNKDAGCEFQLHNGAVLVLKEVGHCLALVCVFKGDDACFDRQELLEHNVEVFKEALNKVCPVHLPKRGWR</sequence>
<organism evidence="5 6">
    <name type="scientific">Symbiodinium natans</name>
    <dbReference type="NCBI Taxonomy" id="878477"/>
    <lineage>
        <taxon>Eukaryota</taxon>
        <taxon>Sar</taxon>
        <taxon>Alveolata</taxon>
        <taxon>Dinophyceae</taxon>
        <taxon>Suessiales</taxon>
        <taxon>Symbiodiniaceae</taxon>
        <taxon>Symbiodinium</taxon>
    </lineage>
</organism>
<dbReference type="OrthoDB" id="26136at2759"/>
<proteinExistence type="inferred from homology"/>
<dbReference type="InterPro" id="IPR027417">
    <property type="entry name" value="P-loop_NTPase"/>
</dbReference>
<accession>A0A812UGV3</accession>
<dbReference type="Gene3D" id="3.30.450.190">
    <property type="match status" value="1"/>
</dbReference>
<dbReference type="InterPro" id="IPR046733">
    <property type="entry name" value="DUF6625"/>
</dbReference>
<keyword evidence="3" id="KW-0342">GTP-binding</keyword>
<dbReference type="PANTHER" id="PTHR11259:SF2">
    <property type="entry name" value="GH16429P"/>
    <property type="match status" value="1"/>
</dbReference>
<dbReference type="SUPFAM" id="SSF52540">
    <property type="entry name" value="P-loop containing nucleoside triphosphate hydrolases"/>
    <property type="match status" value="1"/>
</dbReference>
<evidence type="ECO:0000313" key="5">
    <source>
        <dbReference type="EMBL" id="CAE7570268.1"/>
    </source>
</evidence>
<dbReference type="GO" id="GO:0010507">
    <property type="term" value="P:negative regulation of autophagy"/>
    <property type="evidence" value="ECO:0007669"/>
    <property type="project" value="TreeGrafter"/>
</dbReference>
<dbReference type="EMBL" id="CAJNDS010002712">
    <property type="protein sequence ID" value="CAE7570268.1"/>
    <property type="molecule type" value="Genomic_DNA"/>
</dbReference>
<evidence type="ECO:0000256" key="3">
    <source>
        <dbReference type="ARBA" id="ARBA00023134"/>
    </source>
</evidence>
<evidence type="ECO:0000256" key="2">
    <source>
        <dbReference type="ARBA" id="ARBA00022741"/>
    </source>
</evidence>
<dbReference type="GO" id="GO:0005634">
    <property type="term" value="C:nucleus"/>
    <property type="evidence" value="ECO:0007669"/>
    <property type="project" value="TreeGrafter"/>
</dbReference>
<name>A0A812UGV3_9DINO</name>
<dbReference type="GO" id="GO:0005525">
    <property type="term" value="F:GTP binding"/>
    <property type="evidence" value="ECO:0007669"/>
    <property type="project" value="UniProtKB-KW"/>
</dbReference>
<evidence type="ECO:0000313" key="6">
    <source>
        <dbReference type="Proteomes" id="UP000604046"/>
    </source>
</evidence>
<evidence type="ECO:0000256" key="4">
    <source>
        <dbReference type="SAM" id="SignalP"/>
    </source>
</evidence>
<reference evidence="5" key="1">
    <citation type="submission" date="2021-02" db="EMBL/GenBank/DDBJ databases">
        <authorList>
            <person name="Dougan E. K."/>
            <person name="Rhodes N."/>
            <person name="Thang M."/>
            <person name="Chan C."/>
        </authorList>
    </citation>
    <scope>NUCLEOTIDE SEQUENCE</scope>
</reference>
<comment type="similarity">
    <text evidence="1">Belongs to the GTR/RAG GTP-binding protein family.</text>
</comment>
<keyword evidence="2" id="KW-0547">Nucleotide-binding</keyword>
<dbReference type="Gene3D" id="3.40.50.300">
    <property type="entry name" value="P-loop containing nucleotide triphosphate hydrolases"/>
    <property type="match status" value="1"/>
</dbReference>
<dbReference type="InterPro" id="IPR006762">
    <property type="entry name" value="Gtr1_RagA"/>
</dbReference>